<dbReference type="PROSITE" id="PS50835">
    <property type="entry name" value="IG_LIKE"/>
    <property type="match status" value="4"/>
</dbReference>
<dbReference type="Pfam" id="PF13927">
    <property type="entry name" value="Ig_3"/>
    <property type="match status" value="1"/>
</dbReference>
<evidence type="ECO:0000256" key="5">
    <source>
        <dbReference type="SAM" id="SignalP"/>
    </source>
</evidence>
<dbReference type="Proteomes" id="UP001205998">
    <property type="component" value="Unassembled WGS sequence"/>
</dbReference>
<dbReference type="InterPro" id="IPR052598">
    <property type="entry name" value="IgSF_CEA-related"/>
</dbReference>
<dbReference type="SMART" id="SM00408">
    <property type="entry name" value="IGc2"/>
    <property type="match status" value="3"/>
</dbReference>
<dbReference type="PANTHER" id="PTHR44337">
    <property type="entry name" value="CARCINOEMBRYONIC ANTIGEN-RELATED CELL ADHESION MOLECULE 8"/>
    <property type="match status" value="1"/>
</dbReference>
<reference evidence="7" key="1">
    <citation type="submission" date="2018-07" db="EMBL/GenBank/DDBJ databases">
        <title>Comparative genomics of catfishes provides insights into carnivory and benthic adaptation.</title>
        <authorList>
            <person name="Zhang Y."/>
            <person name="Wang D."/>
            <person name="Peng Z."/>
            <person name="Zheng S."/>
            <person name="Shao F."/>
            <person name="Tao W."/>
        </authorList>
    </citation>
    <scope>NUCLEOTIDE SEQUENCE</scope>
    <source>
        <strain evidence="7">Chongqing</strain>
    </source>
</reference>
<dbReference type="Pfam" id="PF13895">
    <property type="entry name" value="Ig_2"/>
    <property type="match status" value="2"/>
</dbReference>
<dbReference type="PANTHER" id="PTHR44337:SF8">
    <property type="entry name" value="IMMUNOGLOBULIN SUBTYPE DOMAIN-CONTAINING PROTEIN"/>
    <property type="match status" value="1"/>
</dbReference>
<feature type="signal peptide" evidence="5">
    <location>
        <begin position="1"/>
        <end position="21"/>
    </location>
</feature>
<evidence type="ECO:0000313" key="8">
    <source>
        <dbReference type="Proteomes" id="UP001205998"/>
    </source>
</evidence>
<dbReference type="SUPFAM" id="SSF48726">
    <property type="entry name" value="Immunoglobulin"/>
    <property type="match status" value="5"/>
</dbReference>
<gene>
    <name evidence="7" type="ORF">C0J50_5557</name>
</gene>
<feature type="domain" description="Ig-like" evidence="6">
    <location>
        <begin position="461"/>
        <end position="543"/>
    </location>
</feature>
<keyword evidence="3" id="KW-0325">Glycoprotein</keyword>
<comment type="caution">
    <text evidence="7">The sequence shown here is derived from an EMBL/GenBank/DDBJ whole genome shotgun (WGS) entry which is preliminary data.</text>
</comment>
<keyword evidence="4" id="KW-0393">Immunoglobulin domain</keyword>
<dbReference type="InterPro" id="IPR007110">
    <property type="entry name" value="Ig-like_dom"/>
</dbReference>
<name>A0AAD5A579_SILAS</name>
<dbReference type="SMART" id="SM00409">
    <property type="entry name" value="IG"/>
    <property type="match status" value="5"/>
</dbReference>
<keyword evidence="8" id="KW-1185">Reference proteome</keyword>
<evidence type="ECO:0000259" key="6">
    <source>
        <dbReference type="PROSITE" id="PS50835"/>
    </source>
</evidence>
<evidence type="ECO:0000256" key="2">
    <source>
        <dbReference type="ARBA" id="ARBA00023157"/>
    </source>
</evidence>
<dbReference type="EMBL" id="MU574732">
    <property type="protein sequence ID" value="KAI5610204.1"/>
    <property type="molecule type" value="Genomic_DNA"/>
</dbReference>
<organism evidence="7 8">
    <name type="scientific">Silurus asotus</name>
    <name type="common">Amur catfish</name>
    <name type="synonym">Parasilurus asotus</name>
    <dbReference type="NCBI Taxonomy" id="30991"/>
    <lineage>
        <taxon>Eukaryota</taxon>
        <taxon>Metazoa</taxon>
        <taxon>Chordata</taxon>
        <taxon>Craniata</taxon>
        <taxon>Vertebrata</taxon>
        <taxon>Euteleostomi</taxon>
        <taxon>Actinopterygii</taxon>
        <taxon>Neopterygii</taxon>
        <taxon>Teleostei</taxon>
        <taxon>Ostariophysi</taxon>
        <taxon>Siluriformes</taxon>
        <taxon>Siluridae</taxon>
        <taxon>Silurus</taxon>
    </lineage>
</organism>
<proteinExistence type="predicted"/>
<evidence type="ECO:0000256" key="1">
    <source>
        <dbReference type="ARBA" id="ARBA00022729"/>
    </source>
</evidence>
<dbReference type="InterPro" id="IPR013783">
    <property type="entry name" value="Ig-like_fold"/>
</dbReference>
<keyword evidence="2" id="KW-1015">Disulfide bond</keyword>
<evidence type="ECO:0000313" key="7">
    <source>
        <dbReference type="EMBL" id="KAI5610204.1"/>
    </source>
</evidence>
<evidence type="ECO:0000256" key="3">
    <source>
        <dbReference type="ARBA" id="ARBA00023180"/>
    </source>
</evidence>
<feature type="domain" description="Ig-like" evidence="6">
    <location>
        <begin position="244"/>
        <end position="357"/>
    </location>
</feature>
<feature type="chain" id="PRO_5042161342" evidence="5">
    <location>
        <begin position="22"/>
        <end position="547"/>
    </location>
</feature>
<feature type="non-terminal residue" evidence="7">
    <location>
        <position position="547"/>
    </location>
</feature>
<dbReference type="Gene3D" id="2.60.40.10">
    <property type="entry name" value="Immunoglobulins"/>
    <property type="match status" value="5"/>
</dbReference>
<sequence length="547" mass="59059">MHFQAVFCILLLLTCTGVSFGQQLLLPERIDIKVGENLVITPITIPVSSRISAKWNYNGTSFLTEVHSGIVIQPPYTDRASLNTNTLALTLKNLTQSDSGQYALEVQNVTVTFRGVTSVQVFDGPENVAVKADPVGPIYRAGSNIILTCSAESSPAAEIHWAVNGSALSQMGHEHTINNIQSSQSGSYTCIVHNTKTLRYFTSHPISITVLATVNEYEQLKESQTNLDLSCLITDSICLILVNPKLLTAFCLLILIFIKTVSLGQGLSLPEKMEKKVNENLMIIPNSIPAPPYLLIKWQFNGSNIIYTTASGIETQPPYTDRASLDTTTLALTLRSLTESDSGLYALVVDTPLESLTGVTSVQVFVPVANVTILPSQTELVEFNSTVSLWCSASGSFLTFVWLNRSSEVTADDRVQLADSNSSLTITNVTRGDRGPYHCNVSNSVSKGASSPLSLTIYYGPENVAVKADPVGPIYRAGSNVILTCSAESSPAAEFQWAVNGSALGQMGHELTINDIQSSQSGSYTCITHNTKTLRYSTSEPISITVL</sequence>
<keyword evidence="1 5" id="KW-0732">Signal</keyword>
<dbReference type="AlphaFoldDB" id="A0AAD5A579"/>
<dbReference type="InterPro" id="IPR036179">
    <property type="entry name" value="Ig-like_dom_sf"/>
</dbReference>
<feature type="domain" description="Ig-like" evidence="6">
    <location>
        <begin position="125"/>
        <end position="207"/>
    </location>
</feature>
<protein>
    <submittedName>
        <fullName evidence="7">Carcinoembryonic antigen-related cell adhesion molecule 1 isoform X2</fullName>
    </submittedName>
</protein>
<feature type="domain" description="Ig-like" evidence="6">
    <location>
        <begin position="367"/>
        <end position="456"/>
    </location>
</feature>
<dbReference type="InterPro" id="IPR003599">
    <property type="entry name" value="Ig_sub"/>
</dbReference>
<evidence type="ECO:0000256" key="4">
    <source>
        <dbReference type="ARBA" id="ARBA00023319"/>
    </source>
</evidence>
<accession>A0AAD5A579</accession>
<dbReference type="InterPro" id="IPR003598">
    <property type="entry name" value="Ig_sub2"/>
</dbReference>